<accession>A0ABW1X519</accession>
<dbReference type="PROSITE" id="PS51257">
    <property type="entry name" value="PROKAR_LIPOPROTEIN"/>
    <property type="match status" value="1"/>
</dbReference>
<dbReference type="InterPro" id="IPR027939">
    <property type="entry name" value="NMT1/THI5"/>
</dbReference>
<protein>
    <submittedName>
        <fullName evidence="3">ABC transporter substrate-binding protein</fullName>
    </submittedName>
</protein>
<evidence type="ECO:0000313" key="4">
    <source>
        <dbReference type="Proteomes" id="UP001596266"/>
    </source>
</evidence>
<sequence length="356" mass="37152">MNRRQLLQVSVAATTLGLAACNGTASQKAGEQASSASTSPNATTSAATASGSSSTSSKPVLGLTYIPNVQFAPFYWGVDKGVFAAGGQDIALRHHGAQEGLFTALAAGQEQYVIAGGDELVQAFTEGMELVSIATMYQHYPVRVIVPEDSTITDLTGLKGKRLGIPGKFGEAWFGTLVALNTARLTQDDVTIQTIGYTSQAALTTGKVDAVVGYTNNDAVQFEQNGLAVRELELAPEVPLVAVSLITTFEHLKANREEAQAVAKAMVESMRAVAADPEAAVTVAATHVTGLDEATARKNALATLKATVPLYESDGEITGAIVERTWGNMTTFMKAQGLIDKAVDGASMIDPLVLAS</sequence>
<dbReference type="Pfam" id="PF09084">
    <property type="entry name" value="NMT1"/>
    <property type="match status" value="1"/>
</dbReference>
<proteinExistence type="predicted"/>
<evidence type="ECO:0000256" key="1">
    <source>
        <dbReference type="SAM" id="MobiDB-lite"/>
    </source>
</evidence>
<gene>
    <name evidence="3" type="ORF">ACFP57_08265</name>
</gene>
<evidence type="ECO:0000313" key="3">
    <source>
        <dbReference type="EMBL" id="MFC6396971.1"/>
    </source>
</evidence>
<dbReference type="EMBL" id="JBHSUA010000018">
    <property type="protein sequence ID" value="MFC6396971.1"/>
    <property type="molecule type" value="Genomic_DNA"/>
</dbReference>
<dbReference type="Gene3D" id="3.40.190.10">
    <property type="entry name" value="Periplasmic binding protein-like II"/>
    <property type="match status" value="2"/>
</dbReference>
<dbReference type="RefSeq" id="WP_343884827.1">
    <property type="nucleotide sequence ID" value="NZ_BAAAKI010000003.1"/>
</dbReference>
<dbReference type="Proteomes" id="UP001596266">
    <property type="component" value="Unassembled WGS sequence"/>
</dbReference>
<evidence type="ECO:0000259" key="2">
    <source>
        <dbReference type="Pfam" id="PF09084"/>
    </source>
</evidence>
<comment type="caution">
    <text evidence="3">The sequence shown here is derived from an EMBL/GenBank/DDBJ whole genome shotgun (WGS) entry which is preliminary data.</text>
</comment>
<keyword evidence="4" id="KW-1185">Reference proteome</keyword>
<name>A0ABW1X519_9ACTN</name>
<organism evidence="3 4">
    <name type="scientific">Luteococcus sanguinis</name>
    <dbReference type="NCBI Taxonomy" id="174038"/>
    <lineage>
        <taxon>Bacteria</taxon>
        <taxon>Bacillati</taxon>
        <taxon>Actinomycetota</taxon>
        <taxon>Actinomycetes</taxon>
        <taxon>Propionibacteriales</taxon>
        <taxon>Propionibacteriaceae</taxon>
        <taxon>Luteococcus</taxon>
    </lineage>
</organism>
<feature type="domain" description="SsuA/THI5-like" evidence="2">
    <location>
        <begin position="68"/>
        <end position="280"/>
    </location>
</feature>
<dbReference type="SUPFAM" id="SSF53850">
    <property type="entry name" value="Periplasmic binding protein-like II"/>
    <property type="match status" value="1"/>
</dbReference>
<reference evidence="4" key="1">
    <citation type="journal article" date="2019" name="Int. J. Syst. Evol. Microbiol.">
        <title>The Global Catalogue of Microorganisms (GCM) 10K type strain sequencing project: providing services to taxonomists for standard genome sequencing and annotation.</title>
        <authorList>
            <consortium name="The Broad Institute Genomics Platform"/>
            <consortium name="The Broad Institute Genome Sequencing Center for Infectious Disease"/>
            <person name="Wu L."/>
            <person name="Ma J."/>
        </authorList>
    </citation>
    <scope>NUCLEOTIDE SEQUENCE [LARGE SCALE GENOMIC DNA]</scope>
    <source>
        <strain evidence="4">CGMCC 1.15277</strain>
    </source>
</reference>
<feature type="compositionally biased region" description="Low complexity" evidence="1">
    <location>
        <begin position="33"/>
        <end position="57"/>
    </location>
</feature>
<dbReference type="PANTHER" id="PTHR31528:SF15">
    <property type="entry name" value="RIBOFLAVIN-BINDING PROTEIN RIBY"/>
    <property type="match status" value="1"/>
</dbReference>
<feature type="region of interest" description="Disordered" evidence="1">
    <location>
        <begin position="31"/>
        <end position="57"/>
    </location>
</feature>
<dbReference type="PANTHER" id="PTHR31528">
    <property type="entry name" value="4-AMINO-5-HYDROXYMETHYL-2-METHYLPYRIMIDINE PHOSPHATE SYNTHASE THI11-RELATED"/>
    <property type="match status" value="1"/>
</dbReference>
<dbReference type="InterPro" id="IPR015168">
    <property type="entry name" value="SsuA/THI5"/>
</dbReference>